<keyword evidence="1" id="KW-0472">Membrane</keyword>
<feature type="transmembrane region" description="Helical" evidence="1">
    <location>
        <begin position="172"/>
        <end position="191"/>
    </location>
</feature>
<protein>
    <submittedName>
        <fullName evidence="2">Uncharacterized protein</fullName>
    </submittedName>
</protein>
<dbReference type="RefSeq" id="WP_011524945.1">
    <property type="nucleotide sequence ID" value="NC_008009.1"/>
</dbReference>
<evidence type="ECO:0000256" key="1">
    <source>
        <dbReference type="SAM" id="Phobius"/>
    </source>
</evidence>
<dbReference type="STRING" id="204669.Acid345_4146"/>
<feature type="transmembrane region" description="Helical" evidence="1">
    <location>
        <begin position="9"/>
        <end position="28"/>
    </location>
</feature>
<sequence>MRLLTPRRVGLLILLAGAILFAGSTYWMNTRDYRPLDSEFSFAPGKAQYSFDVNMNGVYDFGFAIKDTVIGEERIRCLLSDCGDHKNIFHAHWKVTQRGRVIAEGNTDGGKEEDWYSFEHHSRTIASLPLARGSYVFEVELLSDASLLNQGEPRVFAMADWSTGKDVRERDTLLRTVASFLAAIGLAIVLLRGGKYKTNYWPASSPQPKTSGLAAPDRIRRFPGYGRRLEFTFGYLATIIFAVLVFIFMIMSPHSPTGVWIGILKRSELGTSSTYAPPVIVHVSVTVRRRAPTEMAALHLSSWDNSEIIEHFRINESTDLDEATLKTKLREILVTRADRTVYVVGDPDVPFQAAADAISNAKVSYASRVVLLTTRGNSPAKKH</sequence>
<dbReference type="HOGENOM" id="CLU_721166_0_0_0"/>
<evidence type="ECO:0000313" key="3">
    <source>
        <dbReference type="Proteomes" id="UP000002432"/>
    </source>
</evidence>
<name>Q1IJ04_KORVE</name>
<dbReference type="KEGG" id="aba:Acid345_4146"/>
<keyword evidence="1" id="KW-0812">Transmembrane</keyword>
<feature type="transmembrane region" description="Helical" evidence="1">
    <location>
        <begin position="229"/>
        <end position="251"/>
    </location>
</feature>
<accession>Q1IJ04</accession>
<organism evidence="2 3">
    <name type="scientific">Koribacter versatilis (strain Ellin345)</name>
    <dbReference type="NCBI Taxonomy" id="204669"/>
    <lineage>
        <taxon>Bacteria</taxon>
        <taxon>Pseudomonadati</taxon>
        <taxon>Acidobacteriota</taxon>
        <taxon>Terriglobia</taxon>
        <taxon>Terriglobales</taxon>
        <taxon>Candidatus Korobacteraceae</taxon>
        <taxon>Candidatus Korobacter</taxon>
    </lineage>
</organism>
<evidence type="ECO:0000313" key="2">
    <source>
        <dbReference type="EMBL" id="ABF43146.1"/>
    </source>
</evidence>
<dbReference type="Proteomes" id="UP000002432">
    <property type="component" value="Chromosome"/>
</dbReference>
<dbReference type="EnsemblBacteria" id="ABF43146">
    <property type="protein sequence ID" value="ABF43146"/>
    <property type="gene ID" value="Acid345_4146"/>
</dbReference>
<keyword evidence="3" id="KW-1185">Reference proteome</keyword>
<dbReference type="EMBL" id="CP000360">
    <property type="protein sequence ID" value="ABF43146.1"/>
    <property type="molecule type" value="Genomic_DNA"/>
</dbReference>
<gene>
    <name evidence="2" type="ordered locus">Acid345_4146</name>
</gene>
<dbReference type="AlphaFoldDB" id="Q1IJ04"/>
<proteinExistence type="predicted"/>
<keyword evidence="1" id="KW-1133">Transmembrane helix</keyword>
<reference evidence="2 3" key="1">
    <citation type="journal article" date="2009" name="Appl. Environ. Microbiol.">
        <title>Three genomes from the phylum Acidobacteria provide insight into the lifestyles of these microorganisms in soils.</title>
        <authorList>
            <person name="Ward N.L."/>
            <person name="Challacombe J.F."/>
            <person name="Janssen P.H."/>
            <person name="Henrissat B."/>
            <person name="Coutinho P.M."/>
            <person name="Wu M."/>
            <person name="Xie G."/>
            <person name="Haft D.H."/>
            <person name="Sait M."/>
            <person name="Badger J."/>
            <person name="Barabote R.D."/>
            <person name="Bradley B."/>
            <person name="Brettin T.S."/>
            <person name="Brinkac L.M."/>
            <person name="Bruce D."/>
            <person name="Creasy T."/>
            <person name="Daugherty S.C."/>
            <person name="Davidsen T.M."/>
            <person name="DeBoy R.T."/>
            <person name="Detter J.C."/>
            <person name="Dodson R.J."/>
            <person name="Durkin A.S."/>
            <person name="Ganapathy A."/>
            <person name="Gwinn-Giglio M."/>
            <person name="Han C.S."/>
            <person name="Khouri H."/>
            <person name="Kiss H."/>
            <person name="Kothari S.P."/>
            <person name="Madupu R."/>
            <person name="Nelson K.E."/>
            <person name="Nelson W.C."/>
            <person name="Paulsen I."/>
            <person name="Penn K."/>
            <person name="Ren Q."/>
            <person name="Rosovitz M.J."/>
            <person name="Selengut J.D."/>
            <person name="Shrivastava S."/>
            <person name="Sullivan S.A."/>
            <person name="Tapia R."/>
            <person name="Thompson L.S."/>
            <person name="Watkins K.L."/>
            <person name="Yang Q."/>
            <person name="Yu C."/>
            <person name="Zafar N."/>
            <person name="Zhou L."/>
            <person name="Kuske C.R."/>
        </authorList>
    </citation>
    <scope>NUCLEOTIDE SEQUENCE [LARGE SCALE GENOMIC DNA]</scope>
    <source>
        <strain evidence="2 3">Ellin345</strain>
    </source>
</reference>